<evidence type="ECO:0008006" key="4">
    <source>
        <dbReference type="Google" id="ProtNLM"/>
    </source>
</evidence>
<reference evidence="3" key="1">
    <citation type="journal article" date="2019" name="Int. J. Syst. Evol. Microbiol.">
        <title>The Global Catalogue of Microorganisms (GCM) 10K type strain sequencing project: providing services to taxonomists for standard genome sequencing and annotation.</title>
        <authorList>
            <consortium name="The Broad Institute Genomics Platform"/>
            <consortium name="The Broad Institute Genome Sequencing Center for Infectious Disease"/>
            <person name="Wu L."/>
            <person name="Ma J."/>
        </authorList>
    </citation>
    <scope>NUCLEOTIDE SEQUENCE [LARGE SCALE GENOMIC DNA]</scope>
    <source>
        <strain evidence="3">JCM 17688</strain>
    </source>
</reference>
<keyword evidence="1" id="KW-0472">Membrane</keyword>
<sequence length="143" mass="15754">MIAFLVVAAIAYFCVIAFWAWDILSAGGAANIGLGVAILVLPLIGLWVLWAVLRNGFAHQRLVRLAREAGRDLDVSGLPTMPSGRVQRAAADELFASVKAEYEADPDSWIATYRLARAYDYAGDRSRARTWMTKAVGLERDQR</sequence>
<evidence type="ECO:0000256" key="1">
    <source>
        <dbReference type="SAM" id="Phobius"/>
    </source>
</evidence>
<keyword evidence="3" id="KW-1185">Reference proteome</keyword>
<evidence type="ECO:0000313" key="3">
    <source>
        <dbReference type="Proteomes" id="UP001500635"/>
    </source>
</evidence>
<name>A0ABP8JL10_9ACTN</name>
<evidence type="ECO:0000313" key="2">
    <source>
        <dbReference type="EMBL" id="GAA4392465.1"/>
    </source>
</evidence>
<accession>A0ABP8JL10</accession>
<feature type="transmembrane region" description="Helical" evidence="1">
    <location>
        <begin position="30"/>
        <end position="53"/>
    </location>
</feature>
<proteinExistence type="predicted"/>
<protein>
    <recommendedName>
        <fullName evidence="4">Tetratricopeptide repeat-containing protein</fullName>
    </recommendedName>
</protein>
<comment type="caution">
    <text evidence="2">The sequence shown here is derived from an EMBL/GenBank/DDBJ whole genome shotgun (WGS) entry which is preliminary data.</text>
</comment>
<keyword evidence="1" id="KW-0812">Transmembrane</keyword>
<keyword evidence="1" id="KW-1133">Transmembrane helix</keyword>
<dbReference type="EMBL" id="BAABFR010000029">
    <property type="protein sequence ID" value="GAA4392465.1"/>
    <property type="molecule type" value="Genomic_DNA"/>
</dbReference>
<gene>
    <name evidence="2" type="ORF">GCM10023147_22290</name>
</gene>
<dbReference type="Proteomes" id="UP001500635">
    <property type="component" value="Unassembled WGS sequence"/>
</dbReference>
<organism evidence="2 3">
    <name type="scientific">Tsukamurella soli</name>
    <dbReference type="NCBI Taxonomy" id="644556"/>
    <lineage>
        <taxon>Bacteria</taxon>
        <taxon>Bacillati</taxon>
        <taxon>Actinomycetota</taxon>
        <taxon>Actinomycetes</taxon>
        <taxon>Mycobacteriales</taxon>
        <taxon>Tsukamurellaceae</taxon>
        <taxon>Tsukamurella</taxon>
    </lineage>
</organism>